<protein>
    <recommendedName>
        <fullName evidence="6">Cytochrome c domain-containing protein</fullName>
    </recommendedName>
</protein>
<dbReference type="InterPro" id="IPR019251">
    <property type="entry name" value="DUF2231_TM"/>
</dbReference>
<dbReference type="SUPFAM" id="SSF52047">
    <property type="entry name" value="RNI-like"/>
    <property type="match status" value="1"/>
</dbReference>
<feature type="transmembrane region" description="Helical" evidence="1">
    <location>
        <begin position="74"/>
        <end position="92"/>
    </location>
</feature>
<dbReference type="Pfam" id="PF13287">
    <property type="entry name" value="Fn3_assoc"/>
    <property type="match status" value="1"/>
</dbReference>
<keyword evidence="5" id="KW-1185">Reference proteome</keyword>
<comment type="caution">
    <text evidence="4">The sequence shown here is derived from an EMBL/GenBank/DDBJ whole genome shotgun (WGS) entry which is preliminary data.</text>
</comment>
<keyword evidence="1" id="KW-1133">Transmembrane helix</keyword>
<dbReference type="SUPFAM" id="SSF46626">
    <property type="entry name" value="Cytochrome c"/>
    <property type="match status" value="1"/>
</dbReference>
<evidence type="ECO:0000256" key="1">
    <source>
        <dbReference type="SAM" id="Phobius"/>
    </source>
</evidence>
<feature type="transmembrane region" description="Helical" evidence="1">
    <location>
        <begin position="104"/>
        <end position="121"/>
    </location>
</feature>
<feature type="domain" description="Cytochrome C Planctomycete-type" evidence="2">
    <location>
        <begin position="195"/>
        <end position="254"/>
    </location>
</feature>
<dbReference type="InterPro" id="IPR026876">
    <property type="entry name" value="Fn3_assoc_repeat"/>
</dbReference>
<reference evidence="4 5" key="1">
    <citation type="submission" date="2016-07" db="EMBL/GenBank/DDBJ databases">
        <title>Genome analysis of Flavihumibacter stibioxidans YS-17.</title>
        <authorList>
            <person name="Shi K."/>
            <person name="Han Y."/>
            <person name="Wang G."/>
        </authorList>
    </citation>
    <scope>NUCLEOTIDE SEQUENCE [LARGE SCALE GENOMIC DNA]</scope>
    <source>
        <strain evidence="4 5">YS-17</strain>
    </source>
</reference>
<feature type="transmembrane region" description="Helical" evidence="1">
    <location>
        <begin position="133"/>
        <end position="153"/>
    </location>
</feature>
<proteinExistence type="predicted"/>
<evidence type="ECO:0000259" key="2">
    <source>
        <dbReference type="Pfam" id="PF07635"/>
    </source>
</evidence>
<dbReference type="InterPro" id="IPR032675">
    <property type="entry name" value="LRR_dom_sf"/>
</dbReference>
<feature type="transmembrane region" description="Helical" evidence="1">
    <location>
        <begin position="7"/>
        <end position="29"/>
    </location>
</feature>
<dbReference type="PANTHER" id="PTHR35889">
    <property type="entry name" value="CYCLOINULO-OLIGOSACCHARIDE FRUCTANOTRANSFERASE-RELATED"/>
    <property type="match status" value="1"/>
</dbReference>
<dbReference type="Gene3D" id="3.80.10.10">
    <property type="entry name" value="Ribonuclease Inhibitor"/>
    <property type="match status" value="1"/>
</dbReference>
<keyword evidence="1" id="KW-0472">Membrane</keyword>
<dbReference type="Pfam" id="PF09990">
    <property type="entry name" value="DUF2231"/>
    <property type="match status" value="1"/>
</dbReference>
<feature type="domain" description="DUF2231" evidence="3">
    <location>
        <begin position="41"/>
        <end position="155"/>
    </location>
</feature>
<keyword evidence="1" id="KW-0812">Transmembrane</keyword>
<feature type="transmembrane region" description="Helical" evidence="1">
    <location>
        <begin position="41"/>
        <end position="62"/>
    </location>
</feature>
<dbReference type="PANTHER" id="PTHR35889:SF3">
    <property type="entry name" value="F-BOX DOMAIN-CONTAINING PROTEIN"/>
    <property type="match status" value="1"/>
</dbReference>
<dbReference type="Proteomes" id="UP000765802">
    <property type="component" value="Unassembled WGS sequence"/>
</dbReference>
<evidence type="ECO:0000313" key="4">
    <source>
        <dbReference type="EMBL" id="MBC6492228.1"/>
    </source>
</evidence>
<accession>A0ABR7MB14</accession>
<evidence type="ECO:0000313" key="5">
    <source>
        <dbReference type="Proteomes" id="UP000765802"/>
    </source>
</evidence>
<gene>
    <name evidence="4" type="ORF">BC349_14295</name>
</gene>
<organism evidence="4 5">
    <name type="scientific">Flavihumibacter stibioxidans</name>
    <dbReference type="NCBI Taxonomy" id="1834163"/>
    <lineage>
        <taxon>Bacteria</taxon>
        <taxon>Pseudomonadati</taxon>
        <taxon>Bacteroidota</taxon>
        <taxon>Chitinophagia</taxon>
        <taxon>Chitinophagales</taxon>
        <taxon>Chitinophagaceae</taxon>
        <taxon>Flavihumibacter</taxon>
    </lineage>
</organism>
<dbReference type="InterPro" id="IPR011429">
    <property type="entry name" value="Cyt_c_Planctomycete-type"/>
</dbReference>
<sequence>MRNWKTILFNLVFACNILLLFFALAEYYLVIPSWLQVAGRMHPLVLHFPIAMVVLVVVMELLSVREQSPLANELILLTSFTTGISALMGLLLSREEGYDPDAVAWHKWSGILLSLVMMGWYAARNKLREKREFLFIGSAAALSLLVVTGHQGAGLTHGEDFLFAPVQDNKAKPVVALEDAMVFDHVIKPVLDEKCNSCHNPRKAKGELVMATSAAILKGGKNGVLWDTTAADYGLLLRRLHLPVEDKKHMPPKGKPQLTPEETAILFHWIKSGSPMDKKLADLDPADSLRLLTTHLFQSGADETYTFEAADPGTVQQLNNHYRVVSPVAIGSPALEARFFGAAQFSPVQVEELQKVGPQLISLNLANMPLTNSDLQQILQFARLRYLNLSFTNISDSGLQVLQSLKELRELSLSGTAVTVSGLLKHRLPVKKIFLWNTGVDNSALPELQKAYAGTVIETGYRGDSVSIRLNPPILQNEERIISGPVVLELKHFIKGAEIRYTTDGTEPDSISSPVFKPGMIVDQTMIFKARAFKKGWTGSEAVTRHFLEAGLRPDSLRLLTLPDPQYKGNLAATLFDGVKSDLNFRSGKIIGYKEKAMDLRMNLNQARELHSVTLSGLVDVSSYIMPPTEIQLWGGLAGEEMKLLGSLKPPQPARDTAAYESYYTINFPARKMGALKLVVKQVSSLPKWHRGKGERGWIFLDEIFIQ</sequence>
<evidence type="ECO:0008006" key="6">
    <source>
        <dbReference type="Google" id="ProtNLM"/>
    </source>
</evidence>
<dbReference type="InterPro" id="IPR036909">
    <property type="entry name" value="Cyt_c-like_dom_sf"/>
</dbReference>
<name>A0ABR7MB14_9BACT</name>
<dbReference type="RefSeq" id="WP_187257541.1">
    <property type="nucleotide sequence ID" value="NZ_JBHULF010000006.1"/>
</dbReference>
<dbReference type="EMBL" id="MBUA01000027">
    <property type="protein sequence ID" value="MBC6492228.1"/>
    <property type="molecule type" value="Genomic_DNA"/>
</dbReference>
<dbReference type="Pfam" id="PF07635">
    <property type="entry name" value="PSCyt1"/>
    <property type="match status" value="1"/>
</dbReference>
<evidence type="ECO:0000259" key="3">
    <source>
        <dbReference type="Pfam" id="PF09990"/>
    </source>
</evidence>